<name>A0ABR8V9L0_9BACT</name>
<dbReference type="SUPFAM" id="SSF53448">
    <property type="entry name" value="Nucleotide-diphospho-sugar transferases"/>
    <property type="match status" value="1"/>
</dbReference>
<dbReference type="RefSeq" id="WP_191709678.1">
    <property type="nucleotide sequence ID" value="NZ_JACSPQ010000001.1"/>
</dbReference>
<reference evidence="4 5" key="1">
    <citation type="submission" date="2020-08" db="EMBL/GenBank/DDBJ databases">
        <title>A Genomic Blueprint of the Chicken Gut Microbiome.</title>
        <authorList>
            <person name="Gilroy R."/>
            <person name="Ravi A."/>
            <person name="Getino M."/>
            <person name="Pursley I."/>
            <person name="Horton D.L."/>
            <person name="Alikhan N.-F."/>
            <person name="Baker D."/>
            <person name="Gharbi K."/>
            <person name="Hall N."/>
            <person name="Watson M."/>
            <person name="Adriaenssens E.M."/>
            <person name="Foster-Nyarko E."/>
            <person name="Jarju S."/>
            <person name="Secka A."/>
            <person name="Antonio M."/>
            <person name="Oren A."/>
            <person name="Chaudhuri R."/>
            <person name="La Ragione R.M."/>
            <person name="Hildebrand F."/>
            <person name="Pallen M.J."/>
        </authorList>
    </citation>
    <scope>NUCLEOTIDE SEQUENCE [LARGE SCALE GENOMIC DNA]</scope>
    <source>
        <strain evidence="4 5">Sa1YUN3</strain>
    </source>
</reference>
<gene>
    <name evidence="4" type="ORF">H9626_04360</name>
</gene>
<accession>A0ABR8V9L0</accession>
<sequence length="246" mass="27386">MKAMIFAAGLGTRLKPLTDHTPKALVPVNGRPMLEHVILKLKAAGCTEAVVNVHHFGQQIIDFLHANQNFGITIHISDERNELLDTGGGIKKASSFFSGTAPFLVHNVDILSDVDLKALYDFHLQSGNDATLLVSPRETSRYLLFDTNIRLCGWLNKLTGQTKPAGFIYRHDIYNEYAFSGIHVVSPSLFRYMDNQWEGKFPIMDFYLQTCKEARIGGYLATGLQLIDIGKPDTLAQAAAFLKRMS</sequence>
<dbReference type="Proteomes" id="UP000616346">
    <property type="component" value="Unassembled WGS sequence"/>
</dbReference>
<evidence type="ECO:0000256" key="2">
    <source>
        <dbReference type="ARBA" id="ARBA00022695"/>
    </source>
</evidence>
<organism evidence="4 5">
    <name type="scientific">Phocaeicola faecium</name>
    <dbReference type="NCBI Taxonomy" id="2762213"/>
    <lineage>
        <taxon>Bacteria</taxon>
        <taxon>Pseudomonadati</taxon>
        <taxon>Bacteroidota</taxon>
        <taxon>Bacteroidia</taxon>
        <taxon>Bacteroidales</taxon>
        <taxon>Bacteroidaceae</taxon>
        <taxon>Phocaeicola</taxon>
    </lineage>
</organism>
<keyword evidence="1" id="KW-0808">Transferase</keyword>
<evidence type="ECO:0000313" key="5">
    <source>
        <dbReference type="Proteomes" id="UP000616346"/>
    </source>
</evidence>
<evidence type="ECO:0000259" key="3">
    <source>
        <dbReference type="Pfam" id="PF00483"/>
    </source>
</evidence>
<dbReference type="Pfam" id="PF00483">
    <property type="entry name" value="NTP_transferase"/>
    <property type="match status" value="1"/>
</dbReference>
<comment type="caution">
    <text evidence="4">The sequence shown here is derived from an EMBL/GenBank/DDBJ whole genome shotgun (WGS) entry which is preliminary data.</text>
</comment>
<dbReference type="InterPro" id="IPR005835">
    <property type="entry name" value="NTP_transferase_dom"/>
</dbReference>
<keyword evidence="5" id="KW-1185">Reference proteome</keyword>
<proteinExistence type="predicted"/>
<dbReference type="InterPro" id="IPR050065">
    <property type="entry name" value="GlmU-like"/>
</dbReference>
<keyword evidence="2" id="KW-0548">Nucleotidyltransferase</keyword>
<dbReference type="InterPro" id="IPR029044">
    <property type="entry name" value="Nucleotide-diphossugar_trans"/>
</dbReference>
<dbReference type="PANTHER" id="PTHR43584">
    <property type="entry name" value="NUCLEOTIDYL TRANSFERASE"/>
    <property type="match status" value="1"/>
</dbReference>
<dbReference type="CDD" id="cd06422">
    <property type="entry name" value="NTP_transferase_like_1"/>
    <property type="match status" value="1"/>
</dbReference>
<feature type="domain" description="Nucleotidyl transferase" evidence="3">
    <location>
        <begin position="2"/>
        <end position="242"/>
    </location>
</feature>
<dbReference type="PANTHER" id="PTHR43584:SF8">
    <property type="entry name" value="N-ACETYLMURAMATE ALPHA-1-PHOSPHATE URIDYLYLTRANSFERASE"/>
    <property type="match status" value="1"/>
</dbReference>
<dbReference type="Gene3D" id="3.90.550.10">
    <property type="entry name" value="Spore Coat Polysaccharide Biosynthesis Protein SpsA, Chain A"/>
    <property type="match status" value="1"/>
</dbReference>
<protein>
    <submittedName>
        <fullName evidence="4">Nucleotidyltransferase family protein</fullName>
    </submittedName>
</protein>
<evidence type="ECO:0000256" key="1">
    <source>
        <dbReference type="ARBA" id="ARBA00022679"/>
    </source>
</evidence>
<evidence type="ECO:0000313" key="4">
    <source>
        <dbReference type="EMBL" id="MBD8001450.1"/>
    </source>
</evidence>
<dbReference type="EMBL" id="JACSPQ010000001">
    <property type="protein sequence ID" value="MBD8001450.1"/>
    <property type="molecule type" value="Genomic_DNA"/>
</dbReference>